<dbReference type="EMBL" id="LWDE02001289">
    <property type="protein sequence ID" value="KAE8241742.1"/>
    <property type="molecule type" value="Genomic_DNA"/>
</dbReference>
<evidence type="ECO:0000313" key="2">
    <source>
        <dbReference type="Proteomes" id="UP000077684"/>
    </source>
</evidence>
<accession>A0A8X7STQ7</accession>
<dbReference type="Proteomes" id="UP000077684">
    <property type="component" value="Unassembled WGS sequence"/>
</dbReference>
<gene>
    <name evidence="1" type="ORF">A4X06_0g7418</name>
</gene>
<dbReference type="AlphaFoldDB" id="A0A8X7STQ7"/>
<comment type="caution">
    <text evidence="1">The sequence shown here is derived from an EMBL/GenBank/DDBJ whole genome shotgun (WGS) entry which is preliminary data.</text>
</comment>
<organism evidence="1 2">
    <name type="scientific">Tilletia controversa</name>
    <name type="common">dwarf bunt fungus</name>
    <dbReference type="NCBI Taxonomy" id="13291"/>
    <lineage>
        <taxon>Eukaryota</taxon>
        <taxon>Fungi</taxon>
        <taxon>Dikarya</taxon>
        <taxon>Basidiomycota</taxon>
        <taxon>Ustilaginomycotina</taxon>
        <taxon>Exobasidiomycetes</taxon>
        <taxon>Tilletiales</taxon>
        <taxon>Tilletiaceae</taxon>
        <taxon>Tilletia</taxon>
    </lineage>
</organism>
<reference evidence="1" key="1">
    <citation type="submission" date="2016-04" db="EMBL/GenBank/DDBJ databases">
        <authorList>
            <person name="Nguyen H.D."/>
            <person name="Samba Siva P."/>
            <person name="Cullis J."/>
            <person name="Levesque C.A."/>
            <person name="Hambleton S."/>
        </authorList>
    </citation>
    <scope>NUCLEOTIDE SEQUENCE</scope>
    <source>
        <strain evidence="1">DAOMC 236426</strain>
    </source>
</reference>
<sequence>MSKKGDASYRLLSITTPDRPLSTPSSADLDPRAYAISRHPHLVTVCNVVAMTAPSTVTSPTPSSCSSLDNHRSALVCCIQMCAIIIVKVCSPFCRTYIDIYADRKLPRCDYEDCNRTVERTTEVEDVEACDRRDKENNTTE</sequence>
<proteinExistence type="predicted"/>
<evidence type="ECO:0000313" key="1">
    <source>
        <dbReference type="EMBL" id="KAE8241742.1"/>
    </source>
</evidence>
<protein>
    <submittedName>
        <fullName evidence="1">Uncharacterized protein</fullName>
    </submittedName>
</protein>
<reference evidence="1" key="2">
    <citation type="journal article" date="2019" name="IMA Fungus">
        <title>Genome sequencing and comparison of five Tilletia species to identify candidate genes for the detection of regulated species infecting wheat.</title>
        <authorList>
            <person name="Nguyen H.D.T."/>
            <person name="Sultana T."/>
            <person name="Kesanakurti P."/>
            <person name="Hambleton S."/>
        </authorList>
    </citation>
    <scope>NUCLEOTIDE SEQUENCE</scope>
    <source>
        <strain evidence="1">DAOMC 236426</strain>
    </source>
</reference>
<keyword evidence="2" id="KW-1185">Reference proteome</keyword>
<name>A0A8X7STQ7_9BASI</name>